<evidence type="ECO:0000313" key="1">
    <source>
        <dbReference type="EMBL" id="ABR67010.1"/>
    </source>
</evidence>
<accession>A6YFK6</accession>
<organism evidence="1">
    <name type="scientific">Arthrobacter sp. AK-1</name>
    <dbReference type="NCBI Taxonomy" id="415095"/>
    <lineage>
        <taxon>Bacteria</taxon>
        <taxon>Bacillati</taxon>
        <taxon>Actinomycetota</taxon>
        <taxon>Actinomycetes</taxon>
        <taxon>Micrococcales</taxon>
        <taxon>Micrococcaceae</taxon>
        <taxon>Arthrobacter</taxon>
    </lineage>
</organism>
<keyword evidence="1" id="KW-0614">Plasmid</keyword>
<sequence>MVVLPWDEAPILRNREEEKLLTPLLHMMRNRGWINENSLMLSEMPLNGRRADLATLTKSGIASAYEMKIGSFQRVLEQAMYNRLSFDRSWIVVNHRPTAKNLAQARENGIGVIVLDDKMFVLLWAARQQVSPIIRAKIRAIFHRGTRG</sequence>
<protein>
    <submittedName>
        <fullName evidence="1">Uncharacterized protein</fullName>
    </submittedName>
</protein>
<dbReference type="RefSeq" id="WP_012311542.1">
    <property type="nucleotide sequence ID" value="NC_010494.1"/>
</dbReference>
<dbReference type="EMBL" id="EF495211">
    <property type="protein sequence ID" value="ABR67010.1"/>
    <property type="molecule type" value="Genomic_DNA"/>
</dbReference>
<geneLocation type="plasmid" evidence="1">
    <name>pSI-1</name>
</geneLocation>
<reference evidence="1" key="1">
    <citation type="submission" date="2007-03" db="EMBL/GenBank/DDBJ databases">
        <authorList>
            <person name="Jerke K.H."/>
            <person name="Nakatsu C.H."/>
            <person name="Konopka A.E."/>
        </authorList>
    </citation>
    <scope>NUCLEOTIDE SEQUENCE</scope>
    <source>
        <strain evidence="1">AK-1</strain>
        <plasmid evidence="1">pSI-1</plasmid>
    </source>
</reference>
<reference evidence="1" key="2">
    <citation type="journal article" date="2008" name="Plasmid">
        <title>Comparative analysis of eight Arthrobacter plasmids.</title>
        <authorList>
            <person name="Jerke K."/>
            <person name="Nakatsu C.H."/>
            <person name="Beasley F."/>
            <person name="Konopka A."/>
        </authorList>
    </citation>
    <scope>NUCLEOTIDE SEQUENCE</scope>
    <source>
        <strain evidence="1">AK-1</strain>
        <plasmid evidence="1">pSI-1</plasmid>
    </source>
</reference>
<name>A6YFK6_9MICC</name>
<proteinExistence type="predicted"/>
<dbReference type="AlphaFoldDB" id="A6YFK6"/>